<dbReference type="InterPro" id="IPR011009">
    <property type="entry name" value="Kinase-like_dom_sf"/>
</dbReference>
<evidence type="ECO:0000256" key="12">
    <source>
        <dbReference type="PROSITE-ProRule" id="PRU10141"/>
    </source>
</evidence>
<dbReference type="GO" id="GO:0005886">
    <property type="term" value="C:plasma membrane"/>
    <property type="evidence" value="ECO:0007669"/>
    <property type="project" value="TreeGrafter"/>
</dbReference>
<accession>A0A1X7TQ00</accession>
<dbReference type="AlphaFoldDB" id="A0A1X7TQ00"/>
<dbReference type="InterPro" id="IPR008266">
    <property type="entry name" value="Tyr_kinase_AS"/>
</dbReference>
<dbReference type="SMART" id="SM00202">
    <property type="entry name" value="SR"/>
    <property type="match status" value="1"/>
</dbReference>
<name>A0A1X7TQ00_AMPQE</name>
<evidence type="ECO:0000313" key="18">
    <source>
        <dbReference type="EnsemblMetazoa" id="Aqu2.1.16872_001"/>
    </source>
</evidence>
<dbReference type="PROSITE" id="PS50287">
    <property type="entry name" value="SRCR_2"/>
    <property type="match status" value="1"/>
</dbReference>
<dbReference type="PROSITE" id="PS50038">
    <property type="entry name" value="FZ"/>
    <property type="match status" value="1"/>
</dbReference>
<keyword evidence="13" id="KW-0812">Transmembrane</keyword>
<keyword evidence="2" id="KW-0808">Transferase</keyword>
<evidence type="ECO:0000256" key="10">
    <source>
        <dbReference type="ARBA" id="ARBA00051243"/>
    </source>
</evidence>
<evidence type="ECO:0000256" key="5">
    <source>
        <dbReference type="ARBA" id="ARBA00022777"/>
    </source>
</evidence>
<dbReference type="Gene3D" id="1.10.2000.10">
    <property type="entry name" value="Frizzled cysteine-rich domain"/>
    <property type="match status" value="1"/>
</dbReference>
<keyword evidence="6 12" id="KW-0067">ATP-binding</keyword>
<dbReference type="Pfam" id="PF00530">
    <property type="entry name" value="SRCR"/>
    <property type="match status" value="1"/>
</dbReference>
<comment type="catalytic activity">
    <reaction evidence="10">
        <text>L-tyrosyl-[protein] + ATP = O-phospho-L-tyrosyl-[protein] + ADP + H(+)</text>
        <dbReference type="Rhea" id="RHEA:10596"/>
        <dbReference type="Rhea" id="RHEA-COMP:10136"/>
        <dbReference type="Rhea" id="RHEA-COMP:20101"/>
        <dbReference type="ChEBI" id="CHEBI:15378"/>
        <dbReference type="ChEBI" id="CHEBI:30616"/>
        <dbReference type="ChEBI" id="CHEBI:46858"/>
        <dbReference type="ChEBI" id="CHEBI:61978"/>
        <dbReference type="ChEBI" id="CHEBI:456216"/>
        <dbReference type="EC" id="2.7.10.1"/>
    </reaction>
</comment>
<dbReference type="GO" id="GO:0016477">
    <property type="term" value="P:cell migration"/>
    <property type="evidence" value="ECO:0007669"/>
    <property type="project" value="TreeGrafter"/>
</dbReference>
<dbReference type="SUPFAM" id="SSF56487">
    <property type="entry name" value="SRCR-like"/>
    <property type="match status" value="1"/>
</dbReference>
<dbReference type="CDD" id="cd00192">
    <property type="entry name" value="PTKc"/>
    <property type="match status" value="1"/>
</dbReference>
<evidence type="ECO:0000256" key="9">
    <source>
        <dbReference type="ARBA" id="ARBA00023180"/>
    </source>
</evidence>
<dbReference type="InterPro" id="IPR001245">
    <property type="entry name" value="Ser-Thr/Tyr_kinase_cat_dom"/>
</dbReference>
<evidence type="ECO:0000256" key="11">
    <source>
        <dbReference type="PROSITE-ProRule" id="PRU00196"/>
    </source>
</evidence>
<reference evidence="18" key="1">
    <citation type="submission" date="2017-05" db="UniProtKB">
        <authorList>
            <consortium name="EnsemblMetazoa"/>
        </authorList>
    </citation>
    <scope>IDENTIFICATION</scope>
</reference>
<keyword evidence="3 14" id="KW-0732">Signal</keyword>
<dbReference type="PANTHER" id="PTHR24416:SF564">
    <property type="entry name" value="MACROPHAGE-STIMULATING PROTEIN RECEPTOR"/>
    <property type="match status" value="1"/>
</dbReference>
<sequence>MLLLSLFLCWILAVAYGCVEGDVQLVDGDVPNVGRVEICINNEWGTVCDDGWTHTNAEVVCRQLGYPTYGAAYLNRAFFGPGAGPIHLDEVVCTGSEETILNCSHSGIGINDCNHDADVSVHCQESVPNEESVPNMTVCSTDFNEQRLTALNANGRCEPYYQRDSPALCDSVYNSDLHYVYIPKTRFRGSQYLLRQFAEEVVGFIPTIPESCRGIAVGVLCTHYYLPCGFNDSLHLPLPICPNVCQYMSEVLCPDIWLFTINYLASDQIESQYRNDPGIVLPTCDNTDNLINFLNLTSDCCSNGGITVPQPTTTTIQSNEVTASTSSATTLHSTNATAIETSLSPSSSIDIITSSSRVRRSSNRLAIIIPVVVVTLIIAVQIKIIIIFVYCLIKKRRNKAQSMRPVTNGATRSMPIDSDNLQEDNQHVEISSHYIDQLSSHLISGLNLTIQESVGQGEFGIVYRGLISVKNDIPQAIAAKTLKGFYSKSDIDSLLEECIIMMSFDNLNVLPLIGVCLDLGPAPYIIMPFMSRGSLLSYLKKERPNLTVADTSEEDIVLNVRKQLLSICLQVANGMCYLASQRFIHRDLAARNCMIDDNGIIKVADFGLSEDIYAKNYFRQFKRNSNDSPSLTTVKLPVKWMAIESLHDGLFSKKTDVWSYGILCWEVFSLGRVPYPGLDPVGVVEFLDTGGRLLAPRGEACSKEIYSLMTSCWSEFPNDRPVFSDLVSSINALIEPLAGYLDFNGISDNFNNSIEDDDYV</sequence>
<dbReference type="PROSITE" id="PS00107">
    <property type="entry name" value="PROTEIN_KINASE_ATP"/>
    <property type="match status" value="1"/>
</dbReference>
<comment type="caution">
    <text evidence="11">Lacks conserved residue(s) required for the propagation of feature annotation.</text>
</comment>
<dbReference type="EnsemblMetazoa" id="Aqu2.1.16872_001">
    <property type="protein sequence ID" value="Aqu2.1.16872_001"/>
    <property type="gene ID" value="Aqu2.1.16872"/>
</dbReference>
<dbReference type="OrthoDB" id="10261027at2759"/>
<dbReference type="SMART" id="SM00219">
    <property type="entry name" value="TyrKc"/>
    <property type="match status" value="1"/>
</dbReference>
<dbReference type="InterPro" id="IPR036790">
    <property type="entry name" value="Frizzled_dom_sf"/>
</dbReference>
<evidence type="ECO:0000256" key="8">
    <source>
        <dbReference type="ARBA" id="ARBA00023157"/>
    </source>
</evidence>
<dbReference type="InterPro" id="IPR017441">
    <property type="entry name" value="Protein_kinase_ATP_BS"/>
</dbReference>
<feature type="domain" description="SRCR" evidence="17">
    <location>
        <begin position="23"/>
        <end position="124"/>
    </location>
</feature>
<evidence type="ECO:0000256" key="2">
    <source>
        <dbReference type="ARBA" id="ARBA00022679"/>
    </source>
</evidence>
<dbReference type="PROSITE" id="PS50011">
    <property type="entry name" value="PROTEIN_KINASE_DOM"/>
    <property type="match status" value="1"/>
</dbReference>
<evidence type="ECO:0000256" key="6">
    <source>
        <dbReference type="ARBA" id="ARBA00022840"/>
    </source>
</evidence>
<dbReference type="GO" id="GO:0004714">
    <property type="term" value="F:transmembrane receptor protein tyrosine kinase activity"/>
    <property type="evidence" value="ECO:0007669"/>
    <property type="project" value="UniProtKB-EC"/>
</dbReference>
<dbReference type="GO" id="GO:0007169">
    <property type="term" value="P:cell surface receptor protein tyrosine kinase signaling pathway"/>
    <property type="evidence" value="ECO:0007669"/>
    <property type="project" value="TreeGrafter"/>
</dbReference>
<protein>
    <recommendedName>
        <fullName evidence="19">Protein kinase domain-containing protein</fullName>
    </recommendedName>
</protein>
<keyword evidence="13" id="KW-1133">Transmembrane helix</keyword>
<dbReference type="Gene3D" id="1.10.510.10">
    <property type="entry name" value="Transferase(Phosphotransferase) domain 1"/>
    <property type="match status" value="1"/>
</dbReference>
<dbReference type="FunFam" id="3.10.250.10:FF:000005">
    <property type="entry name" value="Neurotrypsin isoform A"/>
    <property type="match status" value="1"/>
</dbReference>
<dbReference type="InterPro" id="IPR020635">
    <property type="entry name" value="Tyr_kinase_cat_dom"/>
</dbReference>
<dbReference type="STRING" id="400682.A0A1X7TQ00"/>
<dbReference type="InterPro" id="IPR001190">
    <property type="entry name" value="SRCR"/>
</dbReference>
<dbReference type="PANTHER" id="PTHR24416">
    <property type="entry name" value="TYROSINE-PROTEIN KINASE RECEPTOR"/>
    <property type="match status" value="1"/>
</dbReference>
<dbReference type="Gene3D" id="3.10.250.10">
    <property type="entry name" value="SRCR-like domain"/>
    <property type="match status" value="1"/>
</dbReference>
<dbReference type="FunFam" id="1.10.510.10:FF:000554">
    <property type="entry name" value="Predicted protein"/>
    <property type="match status" value="1"/>
</dbReference>
<evidence type="ECO:0000259" key="15">
    <source>
        <dbReference type="PROSITE" id="PS50011"/>
    </source>
</evidence>
<dbReference type="PRINTS" id="PR00109">
    <property type="entry name" value="TYRKINASE"/>
</dbReference>
<keyword evidence="5" id="KW-0418">Kinase</keyword>
<feature type="transmembrane region" description="Helical" evidence="13">
    <location>
        <begin position="365"/>
        <end position="393"/>
    </location>
</feature>
<evidence type="ECO:0000259" key="16">
    <source>
        <dbReference type="PROSITE" id="PS50038"/>
    </source>
</evidence>
<dbReference type="GO" id="GO:0005524">
    <property type="term" value="F:ATP binding"/>
    <property type="evidence" value="ECO:0007669"/>
    <property type="project" value="UniProtKB-UniRule"/>
</dbReference>
<dbReference type="InterPro" id="IPR036772">
    <property type="entry name" value="SRCR-like_dom_sf"/>
</dbReference>
<dbReference type="PROSITE" id="PS00109">
    <property type="entry name" value="PROTEIN_KINASE_TYR"/>
    <property type="match status" value="1"/>
</dbReference>
<keyword evidence="8 11" id="KW-1015">Disulfide bond</keyword>
<keyword evidence="9" id="KW-0325">Glycoprotein</keyword>
<comment type="subcellular location">
    <subcellularLocation>
        <location evidence="1">Membrane</location>
        <topology evidence="1">Single-pass membrane protein</topology>
    </subcellularLocation>
</comment>
<evidence type="ECO:0000256" key="13">
    <source>
        <dbReference type="SAM" id="Phobius"/>
    </source>
</evidence>
<feature type="chain" id="PRO_5013253955" description="Protein kinase domain-containing protein" evidence="14">
    <location>
        <begin position="18"/>
        <end position="760"/>
    </location>
</feature>
<evidence type="ECO:0000256" key="14">
    <source>
        <dbReference type="SAM" id="SignalP"/>
    </source>
</evidence>
<feature type="binding site" evidence="12">
    <location>
        <position position="480"/>
    </location>
    <ligand>
        <name>ATP</name>
        <dbReference type="ChEBI" id="CHEBI:30616"/>
    </ligand>
</feature>
<feature type="domain" description="FZ" evidence="16">
    <location>
        <begin position="152"/>
        <end position="304"/>
    </location>
</feature>
<evidence type="ECO:0000256" key="7">
    <source>
        <dbReference type="ARBA" id="ARBA00023137"/>
    </source>
</evidence>
<feature type="domain" description="Protein kinase" evidence="15">
    <location>
        <begin position="448"/>
        <end position="734"/>
    </location>
</feature>
<dbReference type="InterPro" id="IPR000719">
    <property type="entry name" value="Prot_kinase_dom"/>
</dbReference>
<dbReference type="SUPFAM" id="SSF56112">
    <property type="entry name" value="Protein kinase-like (PK-like)"/>
    <property type="match status" value="1"/>
</dbReference>
<dbReference type="InterPro" id="IPR020067">
    <property type="entry name" value="Frizzled_dom"/>
</dbReference>
<dbReference type="GO" id="GO:0043235">
    <property type="term" value="C:receptor complex"/>
    <property type="evidence" value="ECO:0007669"/>
    <property type="project" value="TreeGrafter"/>
</dbReference>
<evidence type="ECO:0008006" key="19">
    <source>
        <dbReference type="Google" id="ProtNLM"/>
    </source>
</evidence>
<keyword evidence="13" id="KW-0472">Membrane</keyword>
<dbReference type="InterPro" id="IPR050122">
    <property type="entry name" value="RTK"/>
</dbReference>
<evidence type="ECO:0000256" key="1">
    <source>
        <dbReference type="ARBA" id="ARBA00004167"/>
    </source>
</evidence>
<dbReference type="PROSITE" id="PS00420">
    <property type="entry name" value="SRCR_1"/>
    <property type="match status" value="1"/>
</dbReference>
<evidence type="ECO:0000256" key="3">
    <source>
        <dbReference type="ARBA" id="ARBA00022729"/>
    </source>
</evidence>
<dbReference type="Gene3D" id="3.30.200.20">
    <property type="entry name" value="Phosphorylase Kinase, domain 1"/>
    <property type="match status" value="1"/>
</dbReference>
<dbReference type="PRINTS" id="PR00258">
    <property type="entry name" value="SPERACTRCPTR"/>
</dbReference>
<keyword evidence="7" id="KW-0829">Tyrosine-protein kinase</keyword>
<evidence type="ECO:0000256" key="4">
    <source>
        <dbReference type="ARBA" id="ARBA00022741"/>
    </source>
</evidence>
<keyword evidence="4 12" id="KW-0547">Nucleotide-binding</keyword>
<dbReference type="InParanoid" id="A0A1X7TQ00"/>
<feature type="signal peptide" evidence="14">
    <location>
        <begin position="1"/>
        <end position="17"/>
    </location>
</feature>
<organism evidence="18">
    <name type="scientific">Amphimedon queenslandica</name>
    <name type="common">Sponge</name>
    <dbReference type="NCBI Taxonomy" id="400682"/>
    <lineage>
        <taxon>Eukaryota</taxon>
        <taxon>Metazoa</taxon>
        <taxon>Porifera</taxon>
        <taxon>Demospongiae</taxon>
        <taxon>Heteroscleromorpha</taxon>
        <taxon>Haplosclerida</taxon>
        <taxon>Niphatidae</taxon>
        <taxon>Amphimedon</taxon>
    </lineage>
</organism>
<evidence type="ECO:0000259" key="17">
    <source>
        <dbReference type="PROSITE" id="PS50287"/>
    </source>
</evidence>
<feature type="disulfide bond" evidence="11">
    <location>
        <begin position="93"/>
        <end position="103"/>
    </location>
</feature>
<proteinExistence type="predicted"/>
<dbReference type="Pfam" id="PF07714">
    <property type="entry name" value="PK_Tyr_Ser-Thr"/>
    <property type="match status" value="1"/>
</dbReference>